<proteinExistence type="inferred from homology"/>
<keyword evidence="2 9" id="KW-0158">Chromosome</keyword>
<name>A0A8H3XBN8_GIGMA</name>
<dbReference type="AlphaFoldDB" id="A0A8H3XBN8"/>
<comment type="caution">
    <text evidence="12">The sequence shown here is derived from an EMBL/GenBank/DDBJ whole genome shotgun (WGS) entry which is preliminary data.</text>
</comment>
<dbReference type="Gene3D" id="3.30.457.50">
    <property type="entry name" value="Chromosome segregation protein Spc25"/>
    <property type="match status" value="1"/>
</dbReference>
<comment type="subunit">
    <text evidence="9">Component of the NDC80 complex.</text>
</comment>
<keyword evidence="6 10" id="KW-0175">Coiled coil</keyword>
<comment type="subcellular location">
    <subcellularLocation>
        <location evidence="9">Nucleus</location>
    </subcellularLocation>
    <subcellularLocation>
        <location evidence="9">Chromosome</location>
        <location evidence="9">Centromere</location>
        <location evidence="9">Kinetochore</location>
    </subcellularLocation>
</comment>
<dbReference type="FunFam" id="3.30.457.50:FF:000001">
    <property type="entry name" value="Probable kinetochore protein spc25"/>
    <property type="match status" value="1"/>
</dbReference>
<evidence type="ECO:0000256" key="4">
    <source>
        <dbReference type="ARBA" id="ARBA00022776"/>
    </source>
</evidence>
<dbReference type="GO" id="GO:0051301">
    <property type="term" value="P:cell division"/>
    <property type="evidence" value="ECO:0007669"/>
    <property type="project" value="UniProtKB-UniRule"/>
</dbReference>
<keyword evidence="8 9" id="KW-0137">Centromere</keyword>
<evidence type="ECO:0000256" key="9">
    <source>
        <dbReference type="RuleBase" id="RU367150"/>
    </source>
</evidence>
<protein>
    <recommendedName>
        <fullName evidence="9">Kinetochore protein SPC25</fullName>
    </recommendedName>
</protein>
<evidence type="ECO:0000256" key="2">
    <source>
        <dbReference type="ARBA" id="ARBA00022454"/>
    </source>
</evidence>
<dbReference type="Pfam" id="PF08234">
    <property type="entry name" value="Spindle_Spc25"/>
    <property type="match status" value="1"/>
</dbReference>
<evidence type="ECO:0000256" key="8">
    <source>
        <dbReference type="ARBA" id="ARBA00023328"/>
    </source>
</evidence>
<dbReference type="PANTHER" id="PTHR14281">
    <property type="entry name" value="KINETOCHORE PROTEIN SPC25-RELATED"/>
    <property type="match status" value="1"/>
</dbReference>
<keyword evidence="5 9" id="KW-0995">Kinetochore</keyword>
<keyword evidence="7 9" id="KW-0131">Cell cycle</keyword>
<feature type="coiled-coil region" evidence="10">
    <location>
        <begin position="115"/>
        <end position="166"/>
    </location>
</feature>
<dbReference type="CDD" id="cd23784">
    <property type="entry name" value="RWD_Spc25"/>
    <property type="match status" value="1"/>
</dbReference>
<keyword evidence="9" id="KW-0539">Nucleus</keyword>
<accession>A0A8H3XBN8</accession>
<dbReference type="GO" id="GO:0007059">
    <property type="term" value="P:chromosome segregation"/>
    <property type="evidence" value="ECO:0007669"/>
    <property type="project" value="InterPro"/>
</dbReference>
<comment type="similarity">
    <text evidence="1 9">Belongs to the SPC25 family.</text>
</comment>
<keyword evidence="3 9" id="KW-0132">Cell division</keyword>
<dbReference type="OrthoDB" id="6353017at2759"/>
<evidence type="ECO:0000256" key="5">
    <source>
        <dbReference type="ARBA" id="ARBA00022838"/>
    </source>
</evidence>
<keyword evidence="4 9" id="KW-0498">Mitosis</keyword>
<dbReference type="InterPro" id="IPR045143">
    <property type="entry name" value="Spc25"/>
</dbReference>
<evidence type="ECO:0000313" key="13">
    <source>
        <dbReference type="Proteomes" id="UP000439903"/>
    </source>
</evidence>
<dbReference type="Proteomes" id="UP000439903">
    <property type="component" value="Unassembled WGS sequence"/>
</dbReference>
<keyword evidence="13" id="KW-1185">Reference proteome</keyword>
<dbReference type="InterPro" id="IPR013255">
    <property type="entry name" value="Spc25_C"/>
</dbReference>
<evidence type="ECO:0000313" key="12">
    <source>
        <dbReference type="EMBL" id="KAF0445449.1"/>
    </source>
</evidence>
<reference evidence="12 13" key="1">
    <citation type="journal article" date="2019" name="Environ. Microbiol.">
        <title>At the nexus of three kingdoms: the genome of the mycorrhizal fungus Gigaspora margarita provides insights into plant, endobacterial and fungal interactions.</title>
        <authorList>
            <person name="Venice F."/>
            <person name="Ghignone S."/>
            <person name="Salvioli di Fossalunga A."/>
            <person name="Amselem J."/>
            <person name="Novero M."/>
            <person name="Xianan X."/>
            <person name="Sedzielewska Toro K."/>
            <person name="Morin E."/>
            <person name="Lipzen A."/>
            <person name="Grigoriev I.V."/>
            <person name="Henrissat B."/>
            <person name="Martin F.M."/>
            <person name="Bonfante P."/>
        </authorList>
    </citation>
    <scope>NUCLEOTIDE SEQUENCE [LARGE SCALE GENOMIC DNA]</scope>
    <source>
        <strain evidence="12 13">BEG34</strain>
    </source>
</reference>
<evidence type="ECO:0000259" key="11">
    <source>
        <dbReference type="Pfam" id="PF08234"/>
    </source>
</evidence>
<feature type="domain" description="Chromosome segregation protein Spc25 C-terminal" evidence="11">
    <location>
        <begin position="199"/>
        <end position="268"/>
    </location>
</feature>
<evidence type="ECO:0000256" key="3">
    <source>
        <dbReference type="ARBA" id="ARBA00022618"/>
    </source>
</evidence>
<dbReference type="EMBL" id="WTPW01001276">
    <property type="protein sequence ID" value="KAF0445449.1"/>
    <property type="molecule type" value="Genomic_DNA"/>
</dbReference>
<dbReference type="GO" id="GO:0005634">
    <property type="term" value="C:nucleus"/>
    <property type="evidence" value="ECO:0007669"/>
    <property type="project" value="UniProtKB-SubCell"/>
</dbReference>
<evidence type="ECO:0000256" key="6">
    <source>
        <dbReference type="ARBA" id="ARBA00023054"/>
    </source>
</evidence>
<dbReference type="PANTHER" id="PTHR14281:SF0">
    <property type="entry name" value="KINETOCHORE PROTEIN SPC25"/>
    <property type="match status" value="1"/>
</dbReference>
<evidence type="ECO:0000256" key="10">
    <source>
        <dbReference type="SAM" id="Coils"/>
    </source>
</evidence>
<comment type="function">
    <text evidence="9">Acts as a component of the essential kinetochore-associated NDC80 complex, which is required for chromosome segregation and spindle checkpoint activity.</text>
</comment>
<evidence type="ECO:0000256" key="7">
    <source>
        <dbReference type="ARBA" id="ARBA00023306"/>
    </source>
</evidence>
<sequence>MNSESMTPSQSPKISKLLTNISFFNNNSDDNTRNKNVINDINDTSFSFTKVDYNQNLKKKSKSFEENLSNYIVNAKKNMDSKRHLWQNTITSNKGEITKLQEEIKLFEKIHKEFIKSLENEKKELLKIQMEITNLKLDESSKNEGIIVLKKRIEKVEGDIKQQREVIEVKRALLETQLSQNLPELSIFTNKLALTMDRVQDDMINFTFTCIYDNNSSRSCCFTIDVGKTKYKVIECNPMLEELDELVSQLNTSRDFFSFLKKMRQGFRKYAKADT</sequence>
<organism evidence="12 13">
    <name type="scientific">Gigaspora margarita</name>
    <dbReference type="NCBI Taxonomy" id="4874"/>
    <lineage>
        <taxon>Eukaryota</taxon>
        <taxon>Fungi</taxon>
        <taxon>Fungi incertae sedis</taxon>
        <taxon>Mucoromycota</taxon>
        <taxon>Glomeromycotina</taxon>
        <taxon>Glomeromycetes</taxon>
        <taxon>Diversisporales</taxon>
        <taxon>Gigasporaceae</taxon>
        <taxon>Gigaspora</taxon>
    </lineage>
</organism>
<evidence type="ECO:0000256" key="1">
    <source>
        <dbReference type="ARBA" id="ARBA00006379"/>
    </source>
</evidence>
<dbReference type="GO" id="GO:0031262">
    <property type="term" value="C:Ndc80 complex"/>
    <property type="evidence" value="ECO:0007669"/>
    <property type="project" value="InterPro"/>
</dbReference>
<gene>
    <name evidence="12" type="ORF">F8M41_003165</name>
</gene>